<protein>
    <submittedName>
        <fullName evidence="1">Uncharacterized protein</fullName>
    </submittedName>
</protein>
<dbReference type="GeneID" id="39105746"/>
<reference evidence="1 2" key="1">
    <citation type="journal article" date="2016" name="J. Virol.">
        <title>Evolution and cryo-EM capsid structure of a North American bat adenovirus and its relationship to other mastadenoviruses.</title>
        <authorList>
            <person name="Hackenbrack N."/>
            <person name="Rogers M.B."/>
            <person name="Ashley R.E."/>
            <person name="Keel M.K."/>
            <person name="Kubiski S.V."/>
            <person name="Bryan J.A."/>
            <person name="Ghedin E."/>
            <person name="Holmes E.C."/>
            <person name="Hafenstein S.L."/>
            <person name="Allison A.B."/>
        </authorList>
    </citation>
    <scope>NUCLEOTIDE SEQUENCE [LARGE SCALE GENOMIC DNA]</scope>
    <source>
        <strain evidence="1">250-A</strain>
    </source>
</reference>
<proteinExistence type="predicted"/>
<dbReference type="RefSeq" id="YP_009325362.1">
    <property type="nucleotide sequence ID" value="NC_031948.1"/>
</dbReference>
<dbReference type="KEGG" id="vg:39105746"/>
<evidence type="ECO:0000313" key="2">
    <source>
        <dbReference type="Proteomes" id="UP000204594"/>
    </source>
</evidence>
<organism evidence="1 2">
    <name type="scientific">Bat mastadenovirus G</name>
    <dbReference type="NCBI Taxonomy" id="2015376"/>
    <lineage>
        <taxon>Viruses</taxon>
        <taxon>Varidnaviria</taxon>
        <taxon>Bamfordvirae</taxon>
        <taxon>Preplasmiviricota</taxon>
        <taxon>Polisuviricotina</taxon>
        <taxon>Pharingeaviricetes</taxon>
        <taxon>Rowavirales</taxon>
        <taxon>Adenoviridae</taxon>
        <taxon>Mastadenovirus</taxon>
        <taxon>Mastadenovirus magnauris</taxon>
    </lineage>
</organism>
<keyword evidence="2" id="KW-1185">Reference proteome</keyword>
<name>A0A1J0FAS1_9ADEN</name>
<dbReference type="EMBL" id="KX871230">
    <property type="protein sequence ID" value="APC26084.1"/>
    <property type="molecule type" value="Genomic_DNA"/>
</dbReference>
<accession>A0A1J0FAS1</accession>
<dbReference type="Proteomes" id="UP000204594">
    <property type="component" value="Segment"/>
</dbReference>
<sequence length="93" mass="10590">MLTRGTCGCGKSWALSTFQELPVLKVTFRLLFRFSTHFMIYILLYISVPQHLFSGAAIHSLSALLYLSDYCEYGCFGSFDGVLFLCSNSQRHY</sequence>
<evidence type="ECO:0000313" key="1">
    <source>
        <dbReference type="EMBL" id="APC26084.1"/>
    </source>
</evidence>